<dbReference type="InterPro" id="IPR026912">
    <property type="entry name" value="Adenine_deam_C"/>
</dbReference>
<dbReference type="GO" id="GO:0006146">
    <property type="term" value="P:adenine catabolic process"/>
    <property type="evidence" value="ECO:0007669"/>
    <property type="project" value="InterPro"/>
</dbReference>
<dbReference type="AlphaFoldDB" id="A0A5C5WU00"/>
<feature type="domain" description="Adenine deaminase C-terminal" evidence="5">
    <location>
        <begin position="326"/>
        <end position="491"/>
    </location>
</feature>
<evidence type="ECO:0000256" key="1">
    <source>
        <dbReference type="ARBA" id="ARBA00022801"/>
    </source>
</evidence>
<dbReference type="InterPro" id="IPR006679">
    <property type="entry name" value="Adenine_deam"/>
</dbReference>
<dbReference type="HAMAP" id="MF_01518">
    <property type="entry name" value="Adenine_deamin"/>
    <property type="match status" value="1"/>
</dbReference>
<reference evidence="6 7" key="1">
    <citation type="submission" date="2019-02" db="EMBL/GenBank/DDBJ databases">
        <title>Deep-cultivation of Planctomycetes and their phenomic and genomic characterization uncovers novel biology.</title>
        <authorList>
            <person name="Wiegand S."/>
            <person name="Jogler M."/>
            <person name="Boedeker C."/>
            <person name="Pinto D."/>
            <person name="Vollmers J."/>
            <person name="Rivas-Marin E."/>
            <person name="Kohn T."/>
            <person name="Peeters S.H."/>
            <person name="Heuer A."/>
            <person name="Rast P."/>
            <person name="Oberbeckmann S."/>
            <person name="Bunk B."/>
            <person name="Jeske O."/>
            <person name="Meyerdierks A."/>
            <person name="Storesund J.E."/>
            <person name="Kallscheuer N."/>
            <person name="Luecker S."/>
            <person name="Lage O.M."/>
            <person name="Pohl T."/>
            <person name="Merkel B.J."/>
            <person name="Hornburger P."/>
            <person name="Mueller R.-W."/>
            <person name="Bruemmer F."/>
            <person name="Labrenz M."/>
            <person name="Spormann A.M."/>
            <person name="Op Den Camp H."/>
            <person name="Overmann J."/>
            <person name="Amann R."/>
            <person name="Jetten M.S.M."/>
            <person name="Mascher T."/>
            <person name="Medema M.H."/>
            <person name="Devos D.P."/>
            <person name="Kaster A.-K."/>
            <person name="Ovreas L."/>
            <person name="Rohde M."/>
            <person name="Galperin M.Y."/>
            <person name="Jogler C."/>
        </authorList>
    </citation>
    <scope>NUCLEOTIDE SEQUENCE [LARGE SCALE GENOMIC DNA]</scope>
    <source>
        <strain evidence="6 7">Pla22</strain>
    </source>
</reference>
<name>A0A5C5WU00_9BACT</name>
<feature type="domain" description="Amidohydrolase-related" evidence="4">
    <location>
        <begin position="1"/>
        <end position="263"/>
    </location>
</feature>
<dbReference type="Pfam" id="PF13382">
    <property type="entry name" value="Adenine_deam_C"/>
    <property type="match status" value="1"/>
</dbReference>
<keyword evidence="1 3" id="KW-0378">Hydrolase</keyword>
<dbReference type="InterPro" id="IPR032466">
    <property type="entry name" value="Metal_Hydrolase"/>
</dbReference>
<comment type="caution">
    <text evidence="6">The sequence shown here is derived from an EMBL/GenBank/DDBJ whole genome shotgun (WGS) entry which is preliminary data.</text>
</comment>
<evidence type="ECO:0000256" key="2">
    <source>
        <dbReference type="ARBA" id="ARBA00023211"/>
    </source>
</evidence>
<dbReference type="InterPro" id="IPR006680">
    <property type="entry name" value="Amidohydro-rel"/>
</dbReference>
<proteinExistence type="inferred from homology"/>
<dbReference type="SUPFAM" id="SSF51556">
    <property type="entry name" value="Metallo-dependent hydrolases"/>
    <property type="match status" value="1"/>
</dbReference>
<dbReference type="Proteomes" id="UP000316598">
    <property type="component" value="Unassembled WGS sequence"/>
</dbReference>
<gene>
    <name evidence="6" type="primary">adeC</name>
    <name evidence="3" type="synonym">ade</name>
    <name evidence="6" type="ORF">Pla22_09610</name>
</gene>
<keyword evidence="2 3" id="KW-0464">Manganese</keyword>
<dbReference type="GO" id="GO:0000034">
    <property type="term" value="F:adenine deaminase activity"/>
    <property type="evidence" value="ECO:0007669"/>
    <property type="project" value="UniProtKB-UniRule"/>
</dbReference>
<accession>A0A5C5WU00</accession>
<evidence type="ECO:0000313" key="6">
    <source>
        <dbReference type="EMBL" id="TWT53332.1"/>
    </source>
</evidence>
<dbReference type="Pfam" id="PF01979">
    <property type="entry name" value="Amidohydro_1"/>
    <property type="match status" value="1"/>
</dbReference>
<comment type="catalytic activity">
    <reaction evidence="3">
        <text>adenine + H2O + H(+) = hypoxanthine + NH4(+)</text>
        <dbReference type="Rhea" id="RHEA:23688"/>
        <dbReference type="ChEBI" id="CHEBI:15377"/>
        <dbReference type="ChEBI" id="CHEBI:15378"/>
        <dbReference type="ChEBI" id="CHEBI:16708"/>
        <dbReference type="ChEBI" id="CHEBI:17368"/>
        <dbReference type="ChEBI" id="CHEBI:28938"/>
        <dbReference type="EC" id="3.5.4.2"/>
    </reaction>
</comment>
<dbReference type="Gene3D" id="3.20.20.140">
    <property type="entry name" value="Metal-dependent hydrolases"/>
    <property type="match status" value="1"/>
</dbReference>
<dbReference type="CDD" id="cd01295">
    <property type="entry name" value="AdeC"/>
    <property type="match status" value="1"/>
</dbReference>
<comment type="cofactor">
    <cofactor evidence="3">
        <name>Mn(2+)</name>
        <dbReference type="ChEBI" id="CHEBI:29035"/>
    </cofactor>
</comment>
<evidence type="ECO:0000259" key="4">
    <source>
        <dbReference type="Pfam" id="PF01979"/>
    </source>
</evidence>
<dbReference type="EC" id="3.5.4.2" evidence="3"/>
<evidence type="ECO:0000313" key="7">
    <source>
        <dbReference type="Proteomes" id="UP000316598"/>
    </source>
</evidence>
<dbReference type="PANTHER" id="PTHR11113">
    <property type="entry name" value="N-ACETYLGLUCOSAMINE-6-PHOSPHATE DEACETYLASE"/>
    <property type="match status" value="1"/>
</dbReference>
<dbReference type="PANTHER" id="PTHR11113:SF2">
    <property type="entry name" value="ADENINE DEAMINASE"/>
    <property type="match status" value="1"/>
</dbReference>
<evidence type="ECO:0000256" key="3">
    <source>
        <dbReference type="HAMAP-Rule" id="MF_01518"/>
    </source>
</evidence>
<sequence length="500" mass="53432">MPGFVDSHIHIESSMVLPSEFARVAVTHGTVATVSDPHEIANVCGIDGVELMLRNAAQTQFKFMFGAPACVPATIFETAGGCLDVAAVTRLLDDDRIGYLSEMMDFPGVLNRNPQVMQKIAAALERGKPVDGHAPGLRGEAAARYIAAGITTDHECFTIDEALDKINAGCKIAIREGSAARNFDALQSLIDQYPQSCMLCSDDKHPDELLLGHINQVAARAIAAGRDLMNVLQVACVNPVEHYRMEVGLLREGDPADFIVVDDLIHFGANQTYIGGELVAQRGQCLMPNVPTETINHFEANPISEDALAIRARSQKIRVIEAIDGQLITNSIVRQCLSVNGFAVADVLRDLLKIVVVNRYANALPSVGFVTGFGLQSGAIASSVAHDSHNIVAVGTNDSDLVAAINAVIGSRGGLSVADRGQIDVLPLPVAGLMSTQSCQSVGTHYSQMDARVKELGTPLQSPYMTLSFMALPVIPALKLSDKGLFDVSVFNFVSLFVDE</sequence>
<organism evidence="6 7">
    <name type="scientific">Rubripirellula amarantea</name>
    <dbReference type="NCBI Taxonomy" id="2527999"/>
    <lineage>
        <taxon>Bacteria</taxon>
        <taxon>Pseudomonadati</taxon>
        <taxon>Planctomycetota</taxon>
        <taxon>Planctomycetia</taxon>
        <taxon>Pirellulales</taxon>
        <taxon>Pirellulaceae</taxon>
        <taxon>Rubripirellula</taxon>
    </lineage>
</organism>
<comment type="similarity">
    <text evidence="3">Belongs to the metallo-dependent hydrolases superfamily. Adenine deaminase family.</text>
</comment>
<protein>
    <recommendedName>
        <fullName evidence="3">Adenine deaminase</fullName>
        <shortName evidence="3">Adenase</shortName>
        <shortName evidence="3">Adenine aminase</shortName>
        <ecNumber evidence="3">3.5.4.2</ecNumber>
    </recommendedName>
</protein>
<keyword evidence="7" id="KW-1185">Reference proteome</keyword>
<dbReference type="NCBIfam" id="TIGR01178">
    <property type="entry name" value="ade"/>
    <property type="match status" value="1"/>
</dbReference>
<evidence type="ECO:0000259" key="5">
    <source>
        <dbReference type="Pfam" id="PF13382"/>
    </source>
</evidence>
<dbReference type="EMBL" id="SJPI01000001">
    <property type="protein sequence ID" value="TWT53332.1"/>
    <property type="molecule type" value="Genomic_DNA"/>
</dbReference>